<evidence type="ECO:0000259" key="3">
    <source>
        <dbReference type="Pfam" id="PF19313"/>
    </source>
</evidence>
<dbReference type="Gene3D" id="2.60.40.1190">
    <property type="match status" value="1"/>
</dbReference>
<feature type="chain" id="PRO_5032604281" description="Carbohydrate binding family 9 domain-containing protein" evidence="1">
    <location>
        <begin position="21"/>
        <end position="728"/>
    </location>
</feature>
<name>A0A841HX30_9GAMM</name>
<dbReference type="Proteomes" id="UP000588068">
    <property type="component" value="Unassembled WGS sequence"/>
</dbReference>
<dbReference type="GO" id="GO:0016052">
    <property type="term" value="P:carbohydrate catabolic process"/>
    <property type="evidence" value="ECO:0007669"/>
    <property type="project" value="InterPro"/>
</dbReference>
<dbReference type="Pfam" id="PF06452">
    <property type="entry name" value="CBM9_1"/>
    <property type="match status" value="1"/>
</dbReference>
<dbReference type="Pfam" id="PF19313">
    <property type="entry name" value="DUF5916"/>
    <property type="match status" value="1"/>
</dbReference>
<evidence type="ECO:0000256" key="1">
    <source>
        <dbReference type="SAM" id="SignalP"/>
    </source>
</evidence>
<feature type="domain" description="Carbohydrate-binding" evidence="2">
    <location>
        <begin position="40"/>
        <end position="192"/>
    </location>
</feature>
<keyword evidence="1" id="KW-0732">Signal</keyword>
<feature type="signal peptide" evidence="1">
    <location>
        <begin position="1"/>
        <end position="20"/>
    </location>
</feature>
<dbReference type="GO" id="GO:0030246">
    <property type="term" value="F:carbohydrate binding"/>
    <property type="evidence" value="ECO:0007669"/>
    <property type="project" value="InterPro"/>
</dbReference>
<evidence type="ECO:0000313" key="4">
    <source>
        <dbReference type="EMBL" id="MBB6096512.1"/>
    </source>
</evidence>
<dbReference type="SUPFAM" id="SSF49344">
    <property type="entry name" value="CBD9-like"/>
    <property type="match status" value="1"/>
</dbReference>
<dbReference type="GO" id="GO:0004553">
    <property type="term" value="F:hydrolase activity, hydrolyzing O-glycosyl compounds"/>
    <property type="evidence" value="ECO:0007669"/>
    <property type="project" value="InterPro"/>
</dbReference>
<accession>A0A841HX30</accession>
<proteinExistence type="predicted"/>
<organism evidence="4 5">
    <name type="scientific">Povalibacter uvarum</name>
    <dbReference type="NCBI Taxonomy" id="732238"/>
    <lineage>
        <taxon>Bacteria</taxon>
        <taxon>Pseudomonadati</taxon>
        <taxon>Pseudomonadota</taxon>
        <taxon>Gammaproteobacteria</taxon>
        <taxon>Steroidobacterales</taxon>
        <taxon>Steroidobacteraceae</taxon>
        <taxon>Povalibacter</taxon>
    </lineage>
</organism>
<dbReference type="EMBL" id="JACHHZ010000008">
    <property type="protein sequence ID" value="MBB6096512.1"/>
    <property type="molecule type" value="Genomic_DNA"/>
</dbReference>
<protein>
    <recommendedName>
        <fullName evidence="6">Carbohydrate binding family 9 domain-containing protein</fullName>
    </recommendedName>
</protein>
<dbReference type="RefSeq" id="WP_184335902.1">
    <property type="nucleotide sequence ID" value="NZ_JACHHZ010000008.1"/>
</dbReference>
<reference evidence="4 5" key="1">
    <citation type="submission" date="2020-08" db="EMBL/GenBank/DDBJ databases">
        <title>Genomic Encyclopedia of Type Strains, Phase IV (KMG-IV): sequencing the most valuable type-strain genomes for metagenomic binning, comparative biology and taxonomic classification.</title>
        <authorList>
            <person name="Goeker M."/>
        </authorList>
    </citation>
    <scope>NUCLEOTIDE SEQUENCE [LARGE SCALE GENOMIC DNA]</scope>
    <source>
        <strain evidence="4 5">DSM 26723</strain>
    </source>
</reference>
<dbReference type="InterPro" id="IPR045670">
    <property type="entry name" value="DUF5916"/>
</dbReference>
<gene>
    <name evidence="4" type="ORF">HNQ60_005434</name>
</gene>
<feature type="domain" description="DUF5916" evidence="3">
    <location>
        <begin position="233"/>
        <end position="621"/>
    </location>
</feature>
<comment type="caution">
    <text evidence="4">The sequence shown here is derived from an EMBL/GenBank/DDBJ whole genome shotgun (WGS) entry which is preliminary data.</text>
</comment>
<dbReference type="InterPro" id="IPR010502">
    <property type="entry name" value="Carb-bd_dom_fam9"/>
</dbReference>
<evidence type="ECO:0008006" key="6">
    <source>
        <dbReference type="Google" id="ProtNLM"/>
    </source>
</evidence>
<keyword evidence="5" id="KW-1185">Reference proteome</keyword>
<dbReference type="AlphaFoldDB" id="A0A841HX30"/>
<dbReference type="CDD" id="cd09618">
    <property type="entry name" value="CBM9_like_2"/>
    <property type="match status" value="1"/>
</dbReference>
<evidence type="ECO:0000313" key="5">
    <source>
        <dbReference type="Proteomes" id="UP000588068"/>
    </source>
</evidence>
<evidence type="ECO:0000259" key="2">
    <source>
        <dbReference type="Pfam" id="PF06452"/>
    </source>
</evidence>
<sequence length="728" mass="81505">MFILAAALLVFLALCAEANAQTAPLEKSFTAGRTSQAPTIDGRIDEIEWKDAATVDGFHTLLPVEFAVPAERTVVKVMYDSDALYVGAFLYNRDPRQISARVMKQGDALLADDRFSVVIDTFHDRRNGYLFMVNANGVRRQGLFQNTTNLNFDWKGIWQTRSSRTEDGWVTEMRIPFKTLAFDPTTDEWGINFEREVPGRNESYGWSSHNAQVNPGTAGNVRGLQGLSQGLGLDVVPSLSARRTQRSDEDNDEWRLEPSLDVFYRPTPTLTAALTFNTDFSATDVDDREVNLTRFSLFFPERRSFFLEGADFFEFGRLDATNEEDSAIPSSSRQNGRPYFSRQIGLAADGTPVDILAGAKLTGRAGRWNIGVLDVQQEAFAEVDSRNLAVARVSANILEESSLGMIATNGDPRSNEDNSVAGVDFRYRNSHLPGNNVFEAEAWYQMSTGTRATEDEAFGVRLRLPNTVGWRAGLSVKEIGENFYPALGFVNRRGIRDQVAEAGYEYRTSGKFLQSIYAGVDAQQVDRLSGDMESRLVVLRPLEIETRNADILGLRTYMNTEVLAEPFEIAPGVSIAPGRYDFDEYEMYLETGAHRALALALTAATGDFYDGEQQRAEAEITWRPTPHFAAIVAHEINDIDLPSGAFIARLSRVRFDIVFSSTLAWTSFVQYDNVSELIGINSRLHWVPEAGREMYLVFNQGLQDFDRDDRFRSVQSDVVGKVGYTFRF</sequence>